<dbReference type="GO" id="GO:0004497">
    <property type="term" value="F:monooxygenase activity"/>
    <property type="evidence" value="ECO:0007669"/>
    <property type="project" value="UniProtKB-KW"/>
</dbReference>
<organism evidence="8 9">
    <name type="scientific">Gordonia humi</name>
    <dbReference type="NCBI Taxonomy" id="686429"/>
    <lineage>
        <taxon>Bacteria</taxon>
        <taxon>Bacillati</taxon>
        <taxon>Actinomycetota</taxon>
        <taxon>Actinomycetes</taxon>
        <taxon>Mycobacteriales</taxon>
        <taxon>Gordoniaceae</taxon>
        <taxon>Gordonia</taxon>
    </lineage>
</organism>
<evidence type="ECO:0000256" key="4">
    <source>
        <dbReference type="ARBA" id="ARBA00023002"/>
    </source>
</evidence>
<proteinExistence type="inferred from homology"/>
<dbReference type="PANTHER" id="PTHR46696:SF1">
    <property type="entry name" value="CYTOCHROME P450 YJIB-RELATED"/>
    <property type="match status" value="1"/>
</dbReference>
<keyword evidence="3 7" id="KW-0479">Metal-binding</keyword>
<evidence type="ECO:0008006" key="10">
    <source>
        <dbReference type="Google" id="ProtNLM"/>
    </source>
</evidence>
<evidence type="ECO:0000256" key="5">
    <source>
        <dbReference type="ARBA" id="ARBA00023004"/>
    </source>
</evidence>
<dbReference type="InterPro" id="IPR001128">
    <property type="entry name" value="Cyt_P450"/>
</dbReference>
<dbReference type="PRINTS" id="PR00359">
    <property type="entry name" value="BP450"/>
</dbReference>
<dbReference type="InterPro" id="IPR002397">
    <property type="entry name" value="Cyt_P450_B"/>
</dbReference>
<keyword evidence="9" id="KW-1185">Reference proteome</keyword>
<comment type="similarity">
    <text evidence="1 7">Belongs to the cytochrome P450 family.</text>
</comment>
<dbReference type="PROSITE" id="PS00086">
    <property type="entry name" value="CYTOCHROME_P450"/>
    <property type="match status" value="1"/>
</dbReference>
<dbReference type="RefSeq" id="WP_183372577.1">
    <property type="nucleotide sequence ID" value="NZ_BAABHL010000001.1"/>
</dbReference>
<dbReference type="AlphaFoldDB" id="A0A840F532"/>
<dbReference type="EMBL" id="JACIFP010000001">
    <property type="protein sequence ID" value="MBB4137754.1"/>
    <property type="molecule type" value="Genomic_DNA"/>
</dbReference>
<dbReference type="Proteomes" id="UP000551501">
    <property type="component" value="Unassembled WGS sequence"/>
</dbReference>
<evidence type="ECO:0000256" key="6">
    <source>
        <dbReference type="ARBA" id="ARBA00023033"/>
    </source>
</evidence>
<keyword evidence="6 7" id="KW-0503">Monooxygenase</keyword>
<keyword evidence="5 7" id="KW-0408">Iron</keyword>
<gene>
    <name evidence="8" type="ORF">BKA16_004306</name>
</gene>
<dbReference type="Gene3D" id="1.10.630.10">
    <property type="entry name" value="Cytochrome P450"/>
    <property type="match status" value="1"/>
</dbReference>
<dbReference type="InterPro" id="IPR017972">
    <property type="entry name" value="Cyt_P450_CS"/>
</dbReference>
<keyword evidence="2 7" id="KW-0349">Heme</keyword>
<evidence type="ECO:0000256" key="2">
    <source>
        <dbReference type="ARBA" id="ARBA00022617"/>
    </source>
</evidence>
<evidence type="ECO:0000256" key="1">
    <source>
        <dbReference type="ARBA" id="ARBA00010617"/>
    </source>
</evidence>
<evidence type="ECO:0000313" key="9">
    <source>
        <dbReference type="Proteomes" id="UP000551501"/>
    </source>
</evidence>
<name>A0A840F532_9ACTN</name>
<dbReference type="GO" id="GO:0005506">
    <property type="term" value="F:iron ion binding"/>
    <property type="evidence" value="ECO:0007669"/>
    <property type="project" value="InterPro"/>
</dbReference>
<reference evidence="8 9" key="1">
    <citation type="submission" date="2020-08" db="EMBL/GenBank/DDBJ databases">
        <title>Sequencing the genomes of 1000 actinobacteria strains.</title>
        <authorList>
            <person name="Klenk H.-P."/>
        </authorList>
    </citation>
    <scope>NUCLEOTIDE SEQUENCE [LARGE SCALE GENOMIC DNA]</scope>
    <source>
        <strain evidence="8 9">DSM 45298</strain>
    </source>
</reference>
<dbReference type="CDD" id="cd11037">
    <property type="entry name" value="CYP199A2-like"/>
    <property type="match status" value="1"/>
</dbReference>
<evidence type="ECO:0000256" key="7">
    <source>
        <dbReference type="RuleBase" id="RU000461"/>
    </source>
</evidence>
<evidence type="ECO:0000256" key="3">
    <source>
        <dbReference type="ARBA" id="ARBA00022723"/>
    </source>
</evidence>
<dbReference type="GO" id="GO:0016705">
    <property type="term" value="F:oxidoreductase activity, acting on paired donors, with incorporation or reduction of molecular oxygen"/>
    <property type="evidence" value="ECO:0007669"/>
    <property type="project" value="InterPro"/>
</dbReference>
<dbReference type="PANTHER" id="PTHR46696">
    <property type="entry name" value="P450, PUTATIVE (EUROFUNG)-RELATED"/>
    <property type="match status" value="1"/>
</dbReference>
<dbReference type="GO" id="GO:0020037">
    <property type="term" value="F:heme binding"/>
    <property type="evidence" value="ECO:0007669"/>
    <property type="project" value="InterPro"/>
</dbReference>
<evidence type="ECO:0000313" key="8">
    <source>
        <dbReference type="EMBL" id="MBB4137754.1"/>
    </source>
</evidence>
<keyword evidence="4 7" id="KW-0560">Oxidoreductase</keyword>
<dbReference type="SUPFAM" id="SSF48264">
    <property type="entry name" value="Cytochrome P450"/>
    <property type="match status" value="1"/>
</dbReference>
<comment type="caution">
    <text evidence="8">The sequence shown here is derived from an EMBL/GenBank/DDBJ whole genome shotgun (WGS) entry which is preliminary data.</text>
</comment>
<dbReference type="Pfam" id="PF00067">
    <property type="entry name" value="p450"/>
    <property type="match status" value="1"/>
</dbReference>
<dbReference type="InterPro" id="IPR036396">
    <property type="entry name" value="Cyt_P450_sf"/>
</dbReference>
<sequence>MSEPLDCPVTDIDPFSDDFLENPFPRLAELRGSGDAFYFREYGVWGVARHDLVDAVLRDHETFSNAAGVGYSNLLKETPWRAPSIILEADPPLHSTTRGVFTRILSPRALRDLRDRFAAEAEALVDSLVQRETFDVVADLAQAYVLKVFPDSLGLPAENRENLLTYGGVTFDSLGPRNARFDEAMDRAARIRPWVEATCARGALTPGGFGAQIYEAADTGTVSDEQAGMLVRSFLTAGVDTTVSALGFAIRRFIEHPDQWAMLRADPTLVRSAFDEVVRIDSPVIGFFRTTTTEARIGSVTVPADAKVMVFFAGANRDPARWDDPDRFDITRRTAGHTGFGAGIHGCAGQMVARAEAEALLTALVHRVGSWEPAGPSTPALNNTLRALASLPVRVHTDDVDRAPVGAARP</sequence>
<accession>A0A840F532</accession>
<protein>
    <recommendedName>
        <fullName evidence="10">Cytochrome P450</fullName>
    </recommendedName>
</protein>